<reference evidence="2" key="1">
    <citation type="submission" date="2023-10" db="EMBL/GenBank/DDBJ databases">
        <authorList>
            <person name="Chen Y."/>
            <person name="Shah S."/>
            <person name="Dougan E. K."/>
            <person name="Thang M."/>
            <person name="Chan C."/>
        </authorList>
    </citation>
    <scope>NUCLEOTIDE SEQUENCE [LARGE SCALE GENOMIC DNA]</scope>
</reference>
<feature type="non-terminal residue" evidence="2">
    <location>
        <position position="242"/>
    </location>
</feature>
<protein>
    <recommendedName>
        <fullName evidence="4">Nuclear pore complex protein</fullName>
    </recommendedName>
</protein>
<feature type="region of interest" description="Disordered" evidence="1">
    <location>
        <begin position="206"/>
        <end position="234"/>
    </location>
</feature>
<dbReference type="PANTHER" id="PTHR35076:SF1">
    <property type="entry name" value="TUBULIN EPSILON AND DELTA COMPLEX PROTEIN 1"/>
    <property type="match status" value="1"/>
</dbReference>
<gene>
    <name evidence="2" type="ORF">PCOR1329_LOCUS20327</name>
</gene>
<organism evidence="2 3">
    <name type="scientific">Prorocentrum cordatum</name>
    <dbReference type="NCBI Taxonomy" id="2364126"/>
    <lineage>
        <taxon>Eukaryota</taxon>
        <taxon>Sar</taxon>
        <taxon>Alveolata</taxon>
        <taxon>Dinophyceae</taxon>
        <taxon>Prorocentrales</taxon>
        <taxon>Prorocentraceae</taxon>
        <taxon>Prorocentrum</taxon>
    </lineage>
</organism>
<dbReference type="InterPro" id="IPR043535">
    <property type="entry name" value="TEDC1"/>
</dbReference>
<dbReference type="PANTHER" id="PTHR35076">
    <property type="entry name" value="TUBULIN EPSILON AND DELTA COMPLEX PROTEIN 1"/>
    <property type="match status" value="1"/>
</dbReference>
<name>A0ABN9RFP6_9DINO</name>
<evidence type="ECO:0000256" key="1">
    <source>
        <dbReference type="SAM" id="MobiDB-lite"/>
    </source>
</evidence>
<keyword evidence="3" id="KW-1185">Reference proteome</keyword>
<evidence type="ECO:0000313" key="3">
    <source>
        <dbReference type="Proteomes" id="UP001189429"/>
    </source>
</evidence>
<proteinExistence type="predicted"/>
<comment type="caution">
    <text evidence="2">The sequence shown here is derived from an EMBL/GenBank/DDBJ whole genome shotgun (WGS) entry which is preliminary data.</text>
</comment>
<evidence type="ECO:0008006" key="4">
    <source>
        <dbReference type="Google" id="ProtNLM"/>
    </source>
</evidence>
<dbReference type="EMBL" id="CAUYUJ010006581">
    <property type="protein sequence ID" value="CAK0817868.1"/>
    <property type="molecule type" value="Genomic_DNA"/>
</dbReference>
<dbReference type="Proteomes" id="UP001189429">
    <property type="component" value="Unassembled WGS sequence"/>
</dbReference>
<feature type="compositionally biased region" description="Pro residues" evidence="1">
    <location>
        <begin position="215"/>
        <end position="224"/>
    </location>
</feature>
<sequence length="242" mass="25527">VEGLCHVVMQLHGRLRAEARRAEELEAQRLLLLGRLEGAARAAHGARGPEGPPTQYELFVLERPALLDMRHLAALEAAAHAAEERRREELFWQWMADVLRAAEPAPGPAGAAAGARGSLPGGCDTEIDGAGLQEFQESLGPLQRALEAGFLGGDPDWSWLQDQYEAARSADASFQDMAAGRAALLSACVFVDCPLGRLPGLPPAALGGPQAAPAPRGPAVPEGPAPRGRRRARRRAALALAG</sequence>
<feature type="non-terminal residue" evidence="2">
    <location>
        <position position="1"/>
    </location>
</feature>
<accession>A0ABN9RFP6</accession>
<evidence type="ECO:0000313" key="2">
    <source>
        <dbReference type="EMBL" id="CAK0817868.1"/>
    </source>
</evidence>